<dbReference type="EMBL" id="KJ019037">
    <property type="protein sequence ID" value="AIX16672.1"/>
    <property type="molecule type" value="Genomic_DNA"/>
</dbReference>
<evidence type="ECO:0000313" key="7">
    <source>
        <dbReference type="EMBL" id="AIX28717.1"/>
    </source>
</evidence>
<dbReference type="EMBL" id="KJ019143">
    <property type="protein sequence ID" value="AIX41512.1"/>
    <property type="molecule type" value="Genomic_DNA"/>
</dbReference>
<evidence type="ECO:0000313" key="13">
    <source>
        <dbReference type="EMBL" id="AIX30922.1"/>
    </source>
</evidence>
<dbReference type="EMBL" id="KJ019096">
    <property type="protein sequence ID" value="AIX30340.1"/>
    <property type="molecule type" value="Genomic_DNA"/>
</dbReference>
<dbReference type="Proteomes" id="UP000033001">
    <property type="component" value="Segment"/>
</dbReference>
<evidence type="ECO:0000313" key="5">
    <source>
        <dbReference type="EMBL" id="AIX27503.1"/>
    </source>
</evidence>
<dbReference type="EMBL" id="KJ019151">
    <property type="protein sequence ID" value="AIX43786.1"/>
    <property type="molecule type" value="Genomic_DNA"/>
</dbReference>
<dbReference type="EMBL" id="KJ019085">
    <property type="protein sequence ID" value="AIX27503.1"/>
    <property type="molecule type" value="Genomic_DNA"/>
</dbReference>
<evidence type="ECO:0000313" key="29">
    <source>
        <dbReference type="EMBL" id="AIX43214.1"/>
    </source>
</evidence>
<evidence type="ECO:0000313" key="2">
    <source>
        <dbReference type="EMBL" id="AIX18450.1"/>
    </source>
</evidence>
<dbReference type="Proteomes" id="UP000185313">
    <property type="component" value="Segment"/>
</dbReference>
<evidence type="ECO:0000313" key="32">
    <source>
        <dbReference type="EMBL" id="AIX44072.1"/>
    </source>
</evidence>
<evidence type="ECO:0000313" key="34">
    <source>
        <dbReference type="Proteomes" id="UP000185286"/>
    </source>
</evidence>
<gene>
    <name evidence="22" type="ORF">Syn7803C10_147</name>
    <name evidence="23" type="ORF">Syn7803C11_145</name>
    <name evidence="24" type="ORF">Syn7803C12_150</name>
    <name evidence="25" type="ORF">Syn7803C14_144</name>
    <name evidence="26" type="ORF">Syn7803C15_151</name>
    <name evidence="27" type="ORF">Syn7803C17_148</name>
    <name evidence="28" type="ORF">Syn7803C19_141</name>
    <name evidence="29" type="ORF">Syn7803C21_149</name>
    <name evidence="30" type="ORF">Syn7803C22_152</name>
    <name evidence="31" type="ORF">Syn7803C24_147</name>
    <name evidence="32" type="ORF">Syn7803C25_149</name>
    <name evidence="1" type="ORF">Syn7803C58_147</name>
    <name evidence="2" type="ORF">Syn7803C6_151</name>
    <name evidence="3" type="ORF">Syn7803C80_151</name>
    <name evidence="4" type="ORF">Syn7803C9_154</name>
    <name evidence="5" type="ORF">Syn7803US13_143</name>
    <name evidence="6" type="ORF">Syn7803US17_150</name>
    <name evidence="7" type="ORF">Syn7803US24_150</name>
    <name evidence="8" type="ORF">Syn7803US2_150</name>
    <name evidence="9" type="ORF">Syn7803US30_149</name>
    <name evidence="10" type="ORF">Syn7803US34_149</name>
    <name evidence="11" type="ORF">Syn7803US36_152</name>
    <name evidence="12" type="ORF">Syn7803US37_155</name>
    <name evidence="13" type="ORF">Syn7803US39_151</name>
    <name evidence="14" type="ORF">Syn7803US3_151</name>
    <name evidence="15" type="ORF">Syn7803US42_153</name>
    <name evidence="16" type="ORF">Syn7803US43_148</name>
    <name evidence="17" type="ORF">Syn7803US44_150</name>
    <name evidence="18" type="ORF">Syn7803US4_147</name>
    <name evidence="19" type="ORF">Syn7803US50_151</name>
    <name evidence="20" type="ORF">Syn7803US52_146</name>
    <name evidence="21" type="ORF">Syn7803US7_144</name>
</gene>
<accession>A0A0E3F014</accession>
<dbReference type="Proteomes" id="UP000185294">
    <property type="component" value="Segment"/>
</dbReference>
<reference evidence="33 34" key="1">
    <citation type="submission" date="2013-12" db="EMBL/GenBank/DDBJ databases">
        <title>Ecological redundancy of diverse viral populations within a natural community.</title>
        <authorList>
            <person name="Gregory A.C."/>
            <person name="LaButti K."/>
            <person name="Copeland A."/>
            <person name="Woyke T."/>
            <person name="Sullivan M.B."/>
        </authorList>
    </citation>
    <scope>NUCLEOTIDE SEQUENCE [LARGE SCALE GENOMIC DNA]</scope>
    <source>
        <strain evidence="22">Syn7803C10</strain>
        <strain evidence="23">Syn7803C11</strain>
        <strain evidence="24">Syn7803C12</strain>
        <strain evidence="25">Syn7803C14</strain>
        <strain evidence="26">Syn7803C15</strain>
        <strain evidence="27">Syn7803C17</strain>
        <strain evidence="28">Syn7803C19</strain>
        <strain evidence="29">Syn7803C21</strain>
        <strain evidence="30">Syn7803C22</strain>
        <strain evidence="31">Syn7803C24</strain>
        <strain evidence="32">Syn7803C25</strain>
        <strain evidence="1">Syn7803C58</strain>
        <strain evidence="2">Syn7803C6</strain>
        <strain evidence="3">Syn7803C80</strain>
        <strain evidence="4">Syn7803C9</strain>
        <strain evidence="5">Syn7803US13</strain>
        <strain evidence="6">Syn7803US17</strain>
        <strain evidence="8">Syn7803US2</strain>
        <strain evidence="7">Syn7803US24</strain>
        <strain evidence="14">Syn7803US3</strain>
        <strain evidence="9">Syn7803US30</strain>
        <strain evidence="10">Syn7803US34</strain>
        <strain evidence="11">Syn7803US36</strain>
        <strain evidence="12">Syn7803US37</strain>
        <strain evidence="13">Syn7803US39</strain>
        <strain evidence="18">Syn7803US4</strain>
        <strain evidence="15">Syn7803US42</strain>
        <strain evidence="16">Syn7803US43</strain>
        <strain evidence="17">Syn7803US44</strain>
        <strain evidence="19">Syn7803US50</strain>
        <strain evidence="20">Syn7803US52</strain>
        <strain evidence="21">Syn7803US7</strain>
    </source>
</reference>
<evidence type="ECO:0000313" key="27">
    <source>
        <dbReference type="EMBL" id="AIX42652.1"/>
    </source>
</evidence>
<dbReference type="EMBL" id="KJ019066">
    <property type="protein sequence ID" value="AIX23344.1"/>
    <property type="molecule type" value="Genomic_DNA"/>
</dbReference>
<dbReference type="RefSeq" id="YP_009134366.1">
    <property type="nucleotide sequence ID" value="NC_026927.1"/>
</dbReference>
<dbReference type="Proteomes" id="UP000185325">
    <property type="component" value="Segment"/>
</dbReference>
<dbReference type="Proteomes" id="UP000185318">
    <property type="component" value="Segment"/>
</dbReference>
<protein>
    <submittedName>
        <fullName evidence="2">Uncharacterized protein</fullName>
    </submittedName>
</protein>
<dbReference type="EMBL" id="KJ019090">
    <property type="protein sequence ID" value="AIX28717.1"/>
    <property type="molecule type" value="Genomic_DNA"/>
</dbReference>
<evidence type="ECO:0000313" key="6">
    <source>
        <dbReference type="EMBL" id="AIX27791.1"/>
    </source>
</evidence>
<dbReference type="Proteomes" id="UP000185292">
    <property type="component" value="Segment"/>
</dbReference>
<dbReference type="EMBL" id="KJ019099">
    <property type="protein sequence ID" value="AIX31208.1"/>
    <property type="molecule type" value="Genomic_DNA"/>
</dbReference>
<evidence type="ECO:0000313" key="10">
    <source>
        <dbReference type="EMBL" id="AIX30044.1"/>
    </source>
</evidence>
<dbReference type="EMBL" id="KJ019141">
    <property type="protein sequence ID" value="AIX40945.1"/>
    <property type="molecule type" value="Genomic_DNA"/>
</dbReference>
<dbReference type="EMBL" id="KJ019106">
    <property type="protein sequence ID" value="AIX33135.1"/>
    <property type="molecule type" value="Genomic_DNA"/>
</dbReference>
<dbReference type="KEGG" id="vg:24172005"/>
<dbReference type="Proteomes" id="UP000185287">
    <property type="component" value="Segment"/>
</dbReference>
<evidence type="ECO:0000313" key="28">
    <source>
        <dbReference type="EMBL" id="AIX42929.1"/>
    </source>
</evidence>
<dbReference type="Proteomes" id="UP000185316">
    <property type="component" value="Segment"/>
</dbReference>
<evidence type="ECO:0000313" key="11">
    <source>
        <dbReference type="EMBL" id="AIX30340.1"/>
    </source>
</evidence>
<dbReference type="EMBL" id="KJ019045">
    <property type="protein sequence ID" value="AIX18450.1"/>
    <property type="molecule type" value="Genomic_DNA"/>
</dbReference>
<dbReference type="EMBL" id="KJ019095">
    <property type="protein sequence ID" value="AIX30044.1"/>
    <property type="molecule type" value="Genomic_DNA"/>
</dbReference>
<evidence type="ECO:0000313" key="35">
    <source>
        <dbReference type="Proteomes" id="UP000185317"/>
    </source>
</evidence>
<evidence type="ECO:0000313" key="9">
    <source>
        <dbReference type="EMBL" id="AIX29545.1"/>
    </source>
</evidence>
<dbReference type="Proteomes" id="UP000185290">
    <property type="component" value="Segment"/>
</dbReference>
<evidence type="ECO:0000313" key="18">
    <source>
        <dbReference type="EMBL" id="AIX32848.1"/>
    </source>
</evidence>
<dbReference type="Proteomes" id="UP000185317">
    <property type="component" value="Segment"/>
</dbReference>
<dbReference type="Proteomes" id="UP000185299">
    <property type="component" value="Segment"/>
</dbReference>
<dbReference type="EMBL" id="KJ019105">
    <property type="protein sequence ID" value="AIX32848.1"/>
    <property type="molecule type" value="Genomic_DNA"/>
</dbReference>
<dbReference type="Proteomes" id="UP000185314">
    <property type="component" value="Segment"/>
</dbReference>
<dbReference type="Proteomes" id="UP000185319">
    <property type="component" value="Segment"/>
</dbReference>
<dbReference type="Proteomes" id="UP000185309">
    <property type="component" value="Segment"/>
</dbReference>
<evidence type="ECO:0000313" key="14">
    <source>
        <dbReference type="EMBL" id="AIX31208.1"/>
    </source>
</evidence>
<evidence type="ECO:0000313" key="19">
    <source>
        <dbReference type="EMBL" id="AIX33135.1"/>
    </source>
</evidence>
<dbReference type="EMBL" id="KJ019086">
    <property type="protein sequence ID" value="AIX27791.1"/>
    <property type="molecule type" value="Genomic_DNA"/>
</dbReference>
<dbReference type="EMBL" id="KJ019144">
    <property type="protein sequence ID" value="AIX41795.1"/>
    <property type="molecule type" value="Genomic_DNA"/>
</dbReference>
<dbReference type="Proteomes" id="UP000185324">
    <property type="component" value="Segment"/>
</dbReference>
<evidence type="ECO:0000313" key="16">
    <source>
        <dbReference type="EMBL" id="AIX32065.1"/>
    </source>
</evidence>
<evidence type="ECO:0000313" key="3">
    <source>
        <dbReference type="EMBL" id="AIX20328.1"/>
    </source>
</evidence>
<sequence>MKRFLLFGAIFALVGAGLSHGQFHLYNSSVPHVHENGVIHSH</sequence>
<dbReference type="Proteomes" id="UP000185297">
    <property type="component" value="Segment"/>
</dbReference>
<dbReference type="Proteomes" id="UP000185300">
    <property type="component" value="Segment"/>
</dbReference>
<evidence type="ECO:0000313" key="20">
    <source>
        <dbReference type="EMBL" id="AIX33418.1"/>
    </source>
</evidence>
<evidence type="ECO:0000313" key="8">
    <source>
        <dbReference type="EMBL" id="AIX29261.1"/>
    </source>
</evidence>
<dbReference type="EMBL" id="KJ019145">
    <property type="protein sequence ID" value="AIX42082.1"/>
    <property type="molecule type" value="Genomic_DNA"/>
</dbReference>
<dbReference type="EMBL" id="KJ019093">
    <property type="protein sequence ID" value="AIX29545.1"/>
    <property type="molecule type" value="Genomic_DNA"/>
</dbReference>
<dbReference type="Proteomes" id="UP000185302">
    <property type="component" value="Segment"/>
</dbReference>
<evidence type="ECO:0000313" key="25">
    <source>
        <dbReference type="EMBL" id="AIX41795.1"/>
    </source>
</evidence>
<organism evidence="2 35">
    <name type="scientific">Synechococcus phage ACG-2014f</name>
    <dbReference type="NCBI Taxonomy" id="1493511"/>
    <lineage>
        <taxon>Viruses</taxon>
        <taxon>Duplodnaviria</taxon>
        <taxon>Heunggongvirae</taxon>
        <taxon>Uroviricota</taxon>
        <taxon>Caudoviricetes</taxon>
        <taxon>Pantevenvirales</taxon>
        <taxon>Kyanoviridae</taxon>
        <taxon>Atlauavirus</taxon>
        <taxon>Atlauavirus tusconc8</taxon>
    </lineage>
</organism>
<evidence type="ECO:0000313" key="33">
    <source>
        <dbReference type="Proteomes" id="UP000033001"/>
    </source>
</evidence>
<dbReference type="EMBL" id="KJ019053">
    <property type="protein sequence ID" value="AIX20328.1"/>
    <property type="molecule type" value="Genomic_DNA"/>
</dbReference>
<evidence type="ECO:0000313" key="22">
    <source>
        <dbReference type="EMBL" id="AIX40945.1"/>
    </source>
</evidence>
<dbReference type="EMBL" id="KJ019142">
    <property type="protein sequence ID" value="AIX41226.1"/>
    <property type="molecule type" value="Genomic_DNA"/>
</dbReference>
<dbReference type="Proteomes" id="UP000185296">
    <property type="component" value="Segment"/>
</dbReference>
<dbReference type="Proteomes" id="UP000185322">
    <property type="component" value="Segment"/>
</dbReference>
<dbReference type="EMBL" id="KJ019107">
    <property type="protein sequence ID" value="AIX33418.1"/>
    <property type="molecule type" value="Genomic_DNA"/>
</dbReference>
<dbReference type="EMBL" id="KJ019148">
    <property type="protein sequence ID" value="AIX42929.1"/>
    <property type="molecule type" value="Genomic_DNA"/>
</dbReference>
<dbReference type="Proteomes" id="UP000185306">
    <property type="component" value="Segment"/>
</dbReference>
<dbReference type="EMBL" id="KJ019098">
    <property type="protein sequence ID" value="AIX30922.1"/>
    <property type="molecule type" value="Genomic_DNA"/>
</dbReference>
<dbReference type="Proteomes" id="UP000185298">
    <property type="component" value="Segment"/>
</dbReference>
<dbReference type="Proteomes" id="UP000185286">
    <property type="component" value="Genome"/>
</dbReference>
<dbReference type="EMBL" id="KJ019101">
    <property type="protein sequence ID" value="AIX31781.1"/>
    <property type="molecule type" value="Genomic_DNA"/>
</dbReference>
<evidence type="ECO:0000313" key="4">
    <source>
        <dbReference type="EMBL" id="AIX23344.1"/>
    </source>
</evidence>
<dbReference type="EMBL" id="KJ019149">
    <property type="protein sequence ID" value="AIX43214.1"/>
    <property type="molecule type" value="Genomic_DNA"/>
</dbReference>
<dbReference type="EMBL" id="KJ019103">
    <property type="protein sequence ID" value="AIX32350.1"/>
    <property type="molecule type" value="Genomic_DNA"/>
</dbReference>
<dbReference type="Proteomes" id="UP000185310">
    <property type="component" value="Segment"/>
</dbReference>
<dbReference type="EMBL" id="KJ019150">
    <property type="protein sequence ID" value="AIX43502.1"/>
    <property type="molecule type" value="Genomic_DNA"/>
</dbReference>
<dbReference type="Proteomes" id="UP000185308">
    <property type="component" value="Segment"/>
</dbReference>
<dbReference type="Proteomes" id="UP000185312">
    <property type="component" value="Segment"/>
</dbReference>
<evidence type="ECO:0000313" key="23">
    <source>
        <dbReference type="EMBL" id="AIX41226.1"/>
    </source>
</evidence>
<proteinExistence type="predicted"/>
<dbReference type="Proteomes" id="UP000185311">
    <property type="component" value="Segment"/>
</dbReference>
<dbReference type="EMBL" id="KJ019102">
    <property type="protein sequence ID" value="AIX32065.1"/>
    <property type="molecule type" value="Genomic_DNA"/>
</dbReference>
<dbReference type="EMBL" id="KJ019123">
    <property type="protein sequence ID" value="AIX36990.1"/>
    <property type="molecule type" value="Genomic_DNA"/>
</dbReference>
<dbReference type="Proteomes" id="UP000185307">
    <property type="component" value="Segment"/>
</dbReference>
<dbReference type="Proteomes" id="UP000185289">
    <property type="component" value="Segment"/>
</dbReference>
<dbReference type="Proteomes" id="UP000185305">
    <property type="component" value="Segment"/>
</dbReference>
<dbReference type="Proteomes" id="UP000185291">
    <property type="component" value="Segment"/>
</dbReference>
<evidence type="ECO:0000313" key="26">
    <source>
        <dbReference type="EMBL" id="AIX42082.1"/>
    </source>
</evidence>
<dbReference type="EMBL" id="KJ019097">
    <property type="protein sequence ID" value="AIX30632.1"/>
    <property type="molecule type" value="Genomic_DNA"/>
</dbReference>
<evidence type="ECO:0000313" key="15">
    <source>
        <dbReference type="EMBL" id="AIX31781.1"/>
    </source>
</evidence>
<dbReference type="EMBL" id="KJ019147">
    <property type="protein sequence ID" value="AIX42652.1"/>
    <property type="molecule type" value="Genomic_DNA"/>
</dbReference>
<evidence type="ECO:0000313" key="24">
    <source>
        <dbReference type="EMBL" id="AIX41512.1"/>
    </source>
</evidence>
<evidence type="ECO:0000313" key="30">
    <source>
        <dbReference type="EMBL" id="AIX43502.1"/>
    </source>
</evidence>
<dbReference type="EMBL" id="KJ019092">
    <property type="protein sequence ID" value="AIX29261.1"/>
    <property type="molecule type" value="Genomic_DNA"/>
</dbReference>
<evidence type="ECO:0000313" key="12">
    <source>
        <dbReference type="EMBL" id="AIX30632.1"/>
    </source>
</evidence>
<evidence type="ECO:0000313" key="31">
    <source>
        <dbReference type="EMBL" id="AIX43786.1"/>
    </source>
</evidence>
<dbReference type="Proteomes" id="UP000185301">
    <property type="component" value="Segment"/>
</dbReference>
<evidence type="ECO:0000313" key="17">
    <source>
        <dbReference type="EMBL" id="AIX32350.1"/>
    </source>
</evidence>
<evidence type="ECO:0000313" key="1">
    <source>
        <dbReference type="EMBL" id="AIX16672.1"/>
    </source>
</evidence>
<dbReference type="EMBL" id="KJ019152">
    <property type="protein sequence ID" value="AIX44072.1"/>
    <property type="molecule type" value="Genomic_DNA"/>
</dbReference>
<evidence type="ECO:0000313" key="21">
    <source>
        <dbReference type="EMBL" id="AIX36990.1"/>
    </source>
</evidence>
<name>A0A0E3F014_9CAUD</name>